<dbReference type="InterPro" id="IPR012317">
    <property type="entry name" value="Poly(ADP-ribose)pol_cat_dom"/>
</dbReference>
<comment type="subcellular location">
    <subcellularLocation>
        <location evidence="1">Nucleus</location>
    </subcellularLocation>
</comment>
<evidence type="ECO:0000259" key="8">
    <source>
        <dbReference type="PROSITE" id="PS51059"/>
    </source>
</evidence>
<evidence type="ECO:0000259" key="9">
    <source>
        <dbReference type="PROSITE" id="PS51154"/>
    </source>
</evidence>
<feature type="region of interest" description="Disordered" evidence="7">
    <location>
        <begin position="1489"/>
        <end position="1514"/>
    </location>
</feature>
<dbReference type="InterPro" id="IPR043472">
    <property type="entry name" value="Macro_dom-like"/>
</dbReference>
<dbReference type="CDD" id="cd02907">
    <property type="entry name" value="Macro_Af1521_BAL-like"/>
    <property type="match status" value="1"/>
</dbReference>
<dbReference type="Pfam" id="PF01661">
    <property type="entry name" value="Macro"/>
    <property type="match status" value="1"/>
</dbReference>
<dbReference type="PROSITE" id="PS51059">
    <property type="entry name" value="PARP_CATALYTIC"/>
    <property type="match status" value="1"/>
</dbReference>
<gene>
    <name evidence="10" type="ORF">IZO911_LOCUS9716</name>
</gene>
<keyword evidence="5" id="KW-0539">Nucleus</keyword>
<proteinExistence type="predicted"/>
<organism evidence="10 11">
    <name type="scientific">Adineta steineri</name>
    <dbReference type="NCBI Taxonomy" id="433720"/>
    <lineage>
        <taxon>Eukaryota</taxon>
        <taxon>Metazoa</taxon>
        <taxon>Spiralia</taxon>
        <taxon>Gnathifera</taxon>
        <taxon>Rotifera</taxon>
        <taxon>Eurotatoria</taxon>
        <taxon>Bdelloidea</taxon>
        <taxon>Adinetida</taxon>
        <taxon>Adinetidae</taxon>
        <taxon>Adineta</taxon>
    </lineage>
</organism>
<dbReference type="Pfam" id="PF00644">
    <property type="entry name" value="PARP"/>
    <property type="match status" value="1"/>
</dbReference>
<feature type="domain" description="Macro" evidence="9">
    <location>
        <begin position="901"/>
        <end position="1089"/>
    </location>
</feature>
<evidence type="ECO:0000256" key="2">
    <source>
        <dbReference type="ARBA" id="ARBA00022676"/>
    </source>
</evidence>
<feature type="compositionally biased region" description="Polar residues" evidence="7">
    <location>
        <begin position="1505"/>
        <end position="1514"/>
    </location>
</feature>
<reference evidence="10" key="1">
    <citation type="submission" date="2021-02" db="EMBL/GenBank/DDBJ databases">
        <authorList>
            <person name="Nowell W R."/>
        </authorList>
    </citation>
    <scope>NUCLEOTIDE SEQUENCE</scope>
</reference>
<feature type="compositionally biased region" description="Polar residues" evidence="7">
    <location>
        <begin position="103"/>
        <end position="118"/>
    </location>
</feature>
<dbReference type="SMART" id="SM00506">
    <property type="entry name" value="A1pp"/>
    <property type="match status" value="1"/>
</dbReference>
<dbReference type="GO" id="GO:0005737">
    <property type="term" value="C:cytoplasm"/>
    <property type="evidence" value="ECO:0007669"/>
    <property type="project" value="TreeGrafter"/>
</dbReference>
<dbReference type="InterPro" id="IPR002589">
    <property type="entry name" value="Macro_dom"/>
</dbReference>
<evidence type="ECO:0000256" key="5">
    <source>
        <dbReference type="ARBA" id="ARBA00023242"/>
    </source>
</evidence>
<dbReference type="EMBL" id="CAJNOE010000069">
    <property type="protein sequence ID" value="CAF0853327.1"/>
    <property type="molecule type" value="Genomic_DNA"/>
</dbReference>
<evidence type="ECO:0000256" key="1">
    <source>
        <dbReference type="ARBA" id="ARBA00004123"/>
    </source>
</evidence>
<keyword evidence="4 6" id="KW-0520">NAD</keyword>
<dbReference type="GO" id="GO:0003950">
    <property type="term" value="F:NAD+ poly-ADP-ribosyltransferase activity"/>
    <property type="evidence" value="ECO:0007669"/>
    <property type="project" value="UniProtKB-UniRule"/>
</dbReference>
<dbReference type="GO" id="GO:0003714">
    <property type="term" value="F:transcription corepressor activity"/>
    <property type="evidence" value="ECO:0007669"/>
    <property type="project" value="TreeGrafter"/>
</dbReference>
<evidence type="ECO:0000256" key="7">
    <source>
        <dbReference type="SAM" id="MobiDB-lite"/>
    </source>
</evidence>
<name>A0A813WMF8_9BILA</name>
<feature type="region of interest" description="Disordered" evidence="7">
    <location>
        <begin position="103"/>
        <end position="131"/>
    </location>
</feature>
<dbReference type="Gene3D" id="3.90.228.10">
    <property type="match status" value="1"/>
</dbReference>
<dbReference type="SUPFAM" id="SSF56399">
    <property type="entry name" value="ADP-ribosylation"/>
    <property type="match status" value="1"/>
</dbReference>
<dbReference type="Gene3D" id="3.40.220.10">
    <property type="entry name" value="Leucine Aminopeptidase, subunit E, domain 1"/>
    <property type="match status" value="1"/>
</dbReference>
<dbReference type="GO" id="GO:0005634">
    <property type="term" value="C:nucleus"/>
    <property type="evidence" value="ECO:0007669"/>
    <property type="project" value="UniProtKB-SubCell"/>
</dbReference>
<dbReference type="PANTHER" id="PTHR14453">
    <property type="entry name" value="PARP/ZINC FINGER CCCH TYPE DOMAIN CONTAINING PROTEIN"/>
    <property type="match status" value="1"/>
</dbReference>
<protein>
    <recommendedName>
        <fullName evidence="6">Poly [ADP-ribose] polymerase</fullName>
        <shortName evidence="6">PARP</shortName>
        <ecNumber evidence="6">2.4.2.-</ecNumber>
    </recommendedName>
</protein>
<dbReference type="InterPro" id="IPR052056">
    <property type="entry name" value="Mono-ARTD/PARP"/>
</dbReference>
<evidence type="ECO:0000256" key="4">
    <source>
        <dbReference type="ARBA" id="ARBA00023027"/>
    </source>
</evidence>
<dbReference type="Gene3D" id="4.10.1000.40">
    <property type="match status" value="1"/>
</dbReference>
<keyword evidence="3 6" id="KW-0808">Transferase</keyword>
<evidence type="ECO:0000256" key="6">
    <source>
        <dbReference type="RuleBase" id="RU362114"/>
    </source>
</evidence>
<dbReference type="Proteomes" id="UP000663860">
    <property type="component" value="Unassembled WGS sequence"/>
</dbReference>
<dbReference type="SUPFAM" id="SSF52949">
    <property type="entry name" value="Macro domain-like"/>
    <property type="match status" value="1"/>
</dbReference>
<evidence type="ECO:0000313" key="10">
    <source>
        <dbReference type="EMBL" id="CAF0853327.1"/>
    </source>
</evidence>
<evidence type="ECO:0000313" key="11">
    <source>
        <dbReference type="Proteomes" id="UP000663860"/>
    </source>
</evidence>
<sequence>MASNESFNYWSVKIMPIPADTTVTQLAQVTGLPTTRIRFPKTSNNKSDYAWINDFVSKEEANSFVLKISGSWIFGATIKCVTVPPKSDRMDKRSLSHQLKASSIQSLNNIAPQPQSNRDTARRPNDNNLSGVPVSVMSINASGRPNFIKDNKKLDQTCQPILGPRQLSSANNYFENINVSSTNLSSYSSAPTPTPCKPLISESQSTLRIPSPARPRPCSAQRTTQRVVGTVKLCPQDIRCFNADCRLDHPKGWNPCQNGVQCRNYDCISKHPTGRKGRCRNDDQCKNKNDCEFLHSSIHGTVIELSDAEQNFLKNFGKKILDKIRKDPDIKDVQLENNKLQLIGNLSIITNIKSDLTATLFKQNATITPAVRKYLELTCKGRLLTNFVQKYHVGISFSGINKDNEEEEEDFEDAKNDISDAPSNITTTSVTRKPRLEQVTLCSDSEDSLTKAIKELKSYTLHIQSWILTQDESEFILKEKFVQRKLPNYQLSLSIEKYLNNLVQSRENSTVKITVKYIKGVYSVTVKGFKVYVTNAVSKIKNWSNDNIETEVQLPISKTMGIFLRTKASCDLKKLEKIHRIKITTMSPFRRKFANDEQDDNDDHDCLKLTGSNSRINSAQVYVGNFLESLVEQEKRFDCPSWDISKSVSQTLRTSLKTMTTSDDCEVIGWMKFYTAIERRDITPRITVTIVGFNQEAVDGVVEQCQTIIEGYVVWIPSKNEFRTIFNALIVKKSPSIDEFRQQYTTDIRLDRDTNTIIIPAQSKILADEIKEALLNLGEKKVRVQRLSEFIPIQPEIRRFVNKNISSLLDEAKSQKAFVESKNAQGLTLNGPNDIVIEFKAKINAVIHDIKQKCITHRLSLSSVESDFLRANTCQLANRIERDTNTIIRDVTRLSFQANNSVMITVVNDRGQSIVVEKADITKAKNVDAIINAANGPLYHAGGVDKTIANAAGPAFDQECRQIIVSNGGLPISAGKAVKTTAGNLPFRFVIHAIGPQYIDGNQQERPLLFSCVMSSLKLAEIEGCRSVAMPAISSKTYGFPMTDCTNIVVRTVKQFFADYPQSKIRKVILLDLDDAACSSFTRELSIDYSNTAEDDDEDMTNYELPPLTAKWCWQSDTDEKINTDNDARKIELAFQQYIKTFTESQVILSPDNLTSGTIVNYSIHFLPMLKQLLISNPNTLNSRLVCGYQMRVDTGFKRYIIRYPVDVQQQSSSSPVNYHPKSLDSYSIELEVTQEYWNIIGITETSVAQAQSAIQAAIQSATISESFSINLNKDLDNHKKEINKIATQQSVQIEFQQQHSEQLTMKLKGFKANVSEAKLSIALYAQDMLKKQVENDDELEVPKEWGEQEEECKLVEISPTDPTFIRIEKRMKETMSTIKIDKIQRVQNLRMWSHFAFRRRELKKKLRHMPNLQIEMELFHGTRHTLPSEIYNGEYGFDMTYCTAAGMWGVGTYFAQDALYSCGNYRYSLPNGKSQVFLAQVLTGHSHNCNSDSSIRRPPKKNESASGQRYDSVSGTTGGSTVYIVYENRVAYPTYLITFAL</sequence>
<dbReference type="GO" id="GO:0010629">
    <property type="term" value="P:negative regulation of gene expression"/>
    <property type="evidence" value="ECO:0007669"/>
    <property type="project" value="TreeGrafter"/>
</dbReference>
<evidence type="ECO:0000256" key="3">
    <source>
        <dbReference type="ARBA" id="ARBA00022679"/>
    </source>
</evidence>
<dbReference type="PANTHER" id="PTHR14453:SF67">
    <property type="entry name" value="POLY [ADP-RIBOSE] POLYMERASE"/>
    <property type="match status" value="1"/>
</dbReference>
<comment type="caution">
    <text evidence="10">The sequence shown here is derived from an EMBL/GenBank/DDBJ whole genome shotgun (WGS) entry which is preliminary data.</text>
</comment>
<keyword evidence="2 6" id="KW-0328">Glycosyltransferase</keyword>
<feature type="domain" description="PARP catalytic" evidence="8">
    <location>
        <begin position="1340"/>
        <end position="1542"/>
    </location>
</feature>
<dbReference type="EC" id="2.4.2.-" evidence="6"/>
<accession>A0A813WMF8</accession>
<dbReference type="PROSITE" id="PS51154">
    <property type="entry name" value="MACRO"/>
    <property type="match status" value="1"/>
</dbReference>